<name>X1EZU4_9ZZZZ</name>
<protein>
    <recommendedName>
        <fullName evidence="1">Fe/B12 periplasmic-binding domain-containing protein</fullName>
    </recommendedName>
</protein>
<feature type="non-terminal residue" evidence="2">
    <location>
        <position position="116"/>
    </location>
</feature>
<dbReference type="PANTHER" id="PTHR30535:SF34">
    <property type="entry name" value="MOLYBDATE-BINDING PROTEIN MOLA"/>
    <property type="match status" value="1"/>
</dbReference>
<sequence>MNIFKKYILIFTFLSFTLNLFLLMGSANTVNYPLTVIDDTETAVNIPQEPQRIISTAPSNTEILFDLGLQEKIIGITNYCNFPEETKNIEKIGEISPLNFEKIISLNPDLILAYAG</sequence>
<accession>X1EZU4</accession>
<dbReference type="SUPFAM" id="SSF53807">
    <property type="entry name" value="Helical backbone' metal receptor"/>
    <property type="match status" value="1"/>
</dbReference>
<dbReference type="PANTHER" id="PTHR30535">
    <property type="entry name" value="VITAMIN B12-BINDING PROTEIN"/>
    <property type="match status" value="1"/>
</dbReference>
<evidence type="ECO:0000259" key="1">
    <source>
        <dbReference type="PROSITE" id="PS50983"/>
    </source>
</evidence>
<reference evidence="2" key="1">
    <citation type="journal article" date="2014" name="Front. Microbiol.">
        <title>High frequency of phylogenetically diverse reductive dehalogenase-homologous genes in deep subseafloor sedimentary metagenomes.</title>
        <authorList>
            <person name="Kawai M."/>
            <person name="Futagami T."/>
            <person name="Toyoda A."/>
            <person name="Takaki Y."/>
            <person name="Nishi S."/>
            <person name="Hori S."/>
            <person name="Arai W."/>
            <person name="Tsubouchi T."/>
            <person name="Morono Y."/>
            <person name="Uchiyama I."/>
            <person name="Ito T."/>
            <person name="Fujiyama A."/>
            <person name="Inagaki F."/>
            <person name="Takami H."/>
        </authorList>
    </citation>
    <scope>NUCLEOTIDE SEQUENCE</scope>
    <source>
        <strain evidence="2">Expedition CK06-06</strain>
    </source>
</reference>
<dbReference type="GO" id="GO:0071281">
    <property type="term" value="P:cellular response to iron ion"/>
    <property type="evidence" value="ECO:0007669"/>
    <property type="project" value="TreeGrafter"/>
</dbReference>
<dbReference type="Pfam" id="PF01497">
    <property type="entry name" value="Peripla_BP_2"/>
    <property type="match status" value="1"/>
</dbReference>
<dbReference type="AlphaFoldDB" id="X1EZU4"/>
<feature type="domain" description="Fe/B12 periplasmic-binding" evidence="1">
    <location>
        <begin position="52"/>
        <end position="116"/>
    </location>
</feature>
<dbReference type="InterPro" id="IPR050902">
    <property type="entry name" value="ABC_Transporter_SBP"/>
</dbReference>
<comment type="caution">
    <text evidence="2">The sequence shown here is derived from an EMBL/GenBank/DDBJ whole genome shotgun (WGS) entry which is preliminary data.</text>
</comment>
<dbReference type="PROSITE" id="PS50983">
    <property type="entry name" value="FE_B12_PBP"/>
    <property type="match status" value="1"/>
</dbReference>
<dbReference type="InterPro" id="IPR002491">
    <property type="entry name" value="ABC_transptr_periplasmic_BD"/>
</dbReference>
<dbReference type="EMBL" id="BARU01010855">
    <property type="protein sequence ID" value="GAH38152.1"/>
    <property type="molecule type" value="Genomic_DNA"/>
</dbReference>
<gene>
    <name evidence="2" type="ORF">S03H2_20571</name>
</gene>
<evidence type="ECO:0000313" key="2">
    <source>
        <dbReference type="EMBL" id="GAH38152.1"/>
    </source>
</evidence>
<organism evidence="2">
    <name type="scientific">marine sediment metagenome</name>
    <dbReference type="NCBI Taxonomy" id="412755"/>
    <lineage>
        <taxon>unclassified sequences</taxon>
        <taxon>metagenomes</taxon>
        <taxon>ecological metagenomes</taxon>
    </lineage>
</organism>
<dbReference type="Gene3D" id="3.40.50.1980">
    <property type="entry name" value="Nitrogenase molybdenum iron protein domain"/>
    <property type="match status" value="1"/>
</dbReference>
<proteinExistence type="predicted"/>